<dbReference type="Gene3D" id="3.40.50.12780">
    <property type="entry name" value="N-terminal domain of ligase-like"/>
    <property type="match status" value="1"/>
</dbReference>
<dbReference type="InterPro" id="IPR045851">
    <property type="entry name" value="AMP-bd_C_sf"/>
</dbReference>
<dbReference type="PROSITE" id="PS00455">
    <property type="entry name" value="AMP_BINDING"/>
    <property type="match status" value="1"/>
</dbReference>
<keyword evidence="1" id="KW-0812">Transmembrane</keyword>
<evidence type="ECO:0000313" key="5">
    <source>
        <dbReference type="Proteomes" id="UP000193067"/>
    </source>
</evidence>
<feature type="domain" description="AMP-dependent synthetase/ligase" evidence="2">
    <location>
        <begin position="54"/>
        <end position="416"/>
    </location>
</feature>
<dbReference type="AlphaFoldDB" id="A0A1Y2IEP0"/>
<dbReference type="InterPro" id="IPR025110">
    <property type="entry name" value="AMP-bd_C"/>
</dbReference>
<dbReference type="InterPro" id="IPR000873">
    <property type="entry name" value="AMP-dep_synth/lig_dom"/>
</dbReference>
<evidence type="ECO:0000259" key="2">
    <source>
        <dbReference type="Pfam" id="PF00501"/>
    </source>
</evidence>
<dbReference type="EMBL" id="KZ084125">
    <property type="protein sequence ID" value="OSC99659.1"/>
    <property type="molecule type" value="Genomic_DNA"/>
</dbReference>
<evidence type="ECO:0000313" key="4">
    <source>
        <dbReference type="EMBL" id="OSC99659.1"/>
    </source>
</evidence>
<dbReference type="SUPFAM" id="SSF56801">
    <property type="entry name" value="Acetyl-CoA synthetase-like"/>
    <property type="match status" value="1"/>
</dbReference>
<dbReference type="Gene3D" id="3.30.300.30">
    <property type="match status" value="1"/>
</dbReference>
<feature type="transmembrane region" description="Helical" evidence="1">
    <location>
        <begin position="255"/>
        <end position="277"/>
    </location>
</feature>
<keyword evidence="1" id="KW-1133">Transmembrane helix</keyword>
<feature type="domain" description="AMP-binding enzyme C-terminal" evidence="3">
    <location>
        <begin position="466"/>
        <end position="552"/>
    </location>
</feature>
<dbReference type="PANTHER" id="PTHR24096:SF422">
    <property type="entry name" value="BCDNA.GH02901"/>
    <property type="match status" value="1"/>
</dbReference>
<protein>
    <submittedName>
        <fullName evidence="4">Acetyl-CoA synthetase-like protein</fullName>
    </submittedName>
</protein>
<dbReference type="GO" id="GO:0016405">
    <property type="term" value="F:CoA-ligase activity"/>
    <property type="evidence" value="ECO:0007669"/>
    <property type="project" value="TreeGrafter"/>
</dbReference>
<evidence type="ECO:0000256" key="1">
    <source>
        <dbReference type="SAM" id="Phobius"/>
    </source>
</evidence>
<dbReference type="OrthoDB" id="6509636at2759"/>
<dbReference type="Proteomes" id="UP000193067">
    <property type="component" value="Unassembled WGS sequence"/>
</dbReference>
<dbReference type="STRING" id="1353009.A0A1Y2IEP0"/>
<name>A0A1Y2IEP0_TRAC3</name>
<dbReference type="Pfam" id="PF00501">
    <property type="entry name" value="AMP-binding"/>
    <property type="match status" value="1"/>
</dbReference>
<accession>A0A1Y2IEP0</accession>
<dbReference type="PANTHER" id="PTHR24096">
    <property type="entry name" value="LONG-CHAIN-FATTY-ACID--COA LIGASE"/>
    <property type="match status" value="1"/>
</dbReference>
<dbReference type="InterPro" id="IPR042099">
    <property type="entry name" value="ANL_N_sf"/>
</dbReference>
<keyword evidence="5" id="KW-1185">Reference proteome</keyword>
<keyword evidence="1" id="KW-0472">Membrane</keyword>
<reference evidence="4 5" key="1">
    <citation type="journal article" date="2015" name="Biotechnol. Biofuels">
        <title>Enhanced degradation of softwood versus hardwood by the white-rot fungus Pycnoporus coccineus.</title>
        <authorList>
            <person name="Couturier M."/>
            <person name="Navarro D."/>
            <person name="Chevret D."/>
            <person name="Henrissat B."/>
            <person name="Piumi F."/>
            <person name="Ruiz-Duenas F.J."/>
            <person name="Martinez A.T."/>
            <person name="Grigoriev I.V."/>
            <person name="Riley R."/>
            <person name="Lipzen A."/>
            <person name="Berrin J.G."/>
            <person name="Master E.R."/>
            <person name="Rosso M.N."/>
        </authorList>
    </citation>
    <scope>NUCLEOTIDE SEQUENCE [LARGE SCALE GENOMIC DNA]</scope>
    <source>
        <strain evidence="4 5">BRFM310</strain>
    </source>
</reference>
<gene>
    <name evidence="4" type="ORF">PYCCODRAFT_800181</name>
</gene>
<dbReference type="Pfam" id="PF13193">
    <property type="entry name" value="AMP-binding_C"/>
    <property type="match status" value="1"/>
</dbReference>
<evidence type="ECO:0000259" key="3">
    <source>
        <dbReference type="Pfam" id="PF13193"/>
    </source>
</evidence>
<sequence>MSEIQADGGPLPPFPDDLTIAQFILDAHHPLRPVRDRLRPWLIEEATGREVGSDELRTRTFGLANALRIRYNIGEDDVVCLFSPNHIDYLSVIWAVHKLGAVVTTANPSFTQEEIIYQLRLTKSCMVIAHSTNLLVAMEAARTVGIPADRVVVLDSVPDQANVSNVQALVEEGLREVQQFAERRLKQGEARKKLAFLLFSSGTTGKPKAVMITHYAVIANVVQNGQYMQLTAGKVPAQDLMFGPESVMLGTLPLFHAYGLLFVLFSGLAYGAAILVSPGFQLERALMSIQRYRITHLCFVPPMAVLLCKSPLVKNYDLSSARYFFVGAAPVSAELTDQLVHVLPKTCKIGQGYGMTETATMISLMRLDLRVGTPGSAGVLLPGYAARVVKQDGTLARFNEPGELHLKTPSMALGYLNNPQATAETFKDGWLITGDEVIINERKEIFISDRIKELIKVRAFQVAPAELEGLLIDHPDVADACVVGIPDPYSGELPLAFVAPSSDARTRIERSPEELAKVKAGIMEYVAKHKVYYKRLAGVQFVDAIPKNPSGKLLRRILRDKARNMLASGELKSISKAKL</sequence>
<proteinExistence type="predicted"/>
<dbReference type="InterPro" id="IPR020845">
    <property type="entry name" value="AMP-binding_CS"/>
</dbReference>
<organism evidence="4 5">
    <name type="scientific">Trametes coccinea (strain BRFM310)</name>
    <name type="common">Pycnoporus coccineus</name>
    <dbReference type="NCBI Taxonomy" id="1353009"/>
    <lineage>
        <taxon>Eukaryota</taxon>
        <taxon>Fungi</taxon>
        <taxon>Dikarya</taxon>
        <taxon>Basidiomycota</taxon>
        <taxon>Agaricomycotina</taxon>
        <taxon>Agaricomycetes</taxon>
        <taxon>Polyporales</taxon>
        <taxon>Polyporaceae</taxon>
        <taxon>Trametes</taxon>
    </lineage>
</organism>